<keyword evidence="1" id="KW-0812">Transmembrane</keyword>
<gene>
    <name evidence="2" type="ORF">MGAL_10B077156</name>
</gene>
<accession>A0A8B6HMK7</accession>
<keyword evidence="3" id="KW-1185">Reference proteome</keyword>
<reference evidence="2" key="1">
    <citation type="submission" date="2018-11" db="EMBL/GenBank/DDBJ databases">
        <authorList>
            <person name="Alioto T."/>
            <person name="Alioto T."/>
        </authorList>
    </citation>
    <scope>NUCLEOTIDE SEQUENCE</scope>
</reference>
<dbReference type="EMBL" id="UYJE01010305">
    <property type="protein sequence ID" value="VDI81986.1"/>
    <property type="molecule type" value="Genomic_DNA"/>
</dbReference>
<protein>
    <submittedName>
        <fullName evidence="2">Uncharacterized protein</fullName>
    </submittedName>
</protein>
<proteinExistence type="predicted"/>
<comment type="caution">
    <text evidence="2">The sequence shown here is derived from an EMBL/GenBank/DDBJ whole genome shotgun (WGS) entry which is preliminary data.</text>
</comment>
<feature type="non-terminal residue" evidence="2">
    <location>
        <position position="66"/>
    </location>
</feature>
<feature type="transmembrane region" description="Helical" evidence="1">
    <location>
        <begin position="6"/>
        <end position="28"/>
    </location>
</feature>
<keyword evidence="1" id="KW-0472">Membrane</keyword>
<sequence length="66" mass="7646">GYTEYTDYIWIILGPVLLLAIAGSYVVCYKGCRDRPHKTDVRTDVQPKLVFQQDSYSQQSIVFEKE</sequence>
<evidence type="ECO:0000313" key="2">
    <source>
        <dbReference type="EMBL" id="VDI81986.1"/>
    </source>
</evidence>
<name>A0A8B6HMK7_MYTGA</name>
<organism evidence="2 3">
    <name type="scientific">Mytilus galloprovincialis</name>
    <name type="common">Mediterranean mussel</name>
    <dbReference type="NCBI Taxonomy" id="29158"/>
    <lineage>
        <taxon>Eukaryota</taxon>
        <taxon>Metazoa</taxon>
        <taxon>Spiralia</taxon>
        <taxon>Lophotrochozoa</taxon>
        <taxon>Mollusca</taxon>
        <taxon>Bivalvia</taxon>
        <taxon>Autobranchia</taxon>
        <taxon>Pteriomorphia</taxon>
        <taxon>Mytilida</taxon>
        <taxon>Mytiloidea</taxon>
        <taxon>Mytilidae</taxon>
        <taxon>Mytilinae</taxon>
        <taxon>Mytilus</taxon>
    </lineage>
</organism>
<evidence type="ECO:0000256" key="1">
    <source>
        <dbReference type="SAM" id="Phobius"/>
    </source>
</evidence>
<evidence type="ECO:0000313" key="3">
    <source>
        <dbReference type="Proteomes" id="UP000596742"/>
    </source>
</evidence>
<keyword evidence="1" id="KW-1133">Transmembrane helix</keyword>
<dbReference type="AlphaFoldDB" id="A0A8B6HMK7"/>
<dbReference type="Proteomes" id="UP000596742">
    <property type="component" value="Unassembled WGS sequence"/>
</dbReference>